<keyword evidence="5 7" id="KW-0472">Membrane</keyword>
<evidence type="ECO:0000256" key="1">
    <source>
        <dbReference type="ARBA" id="ARBA00004167"/>
    </source>
</evidence>
<dbReference type="InterPro" id="IPR026509">
    <property type="entry name" value="TMEM183"/>
</dbReference>
<dbReference type="PANTHER" id="PTHR20988:SF2">
    <property type="entry name" value="TRANSMEMBRANE PROTEIN 183A-RELATED"/>
    <property type="match status" value="1"/>
</dbReference>
<dbReference type="AlphaFoldDB" id="A0A2K5JRD7"/>
<name>A0A2K5JRD7_COLAP</name>
<dbReference type="OMA" id="CTATFWT"/>
<comment type="similarity">
    <text evidence="2">Belongs to the TMEM183 family.</text>
</comment>
<reference evidence="8" key="1">
    <citation type="submission" date="2025-08" db="UniProtKB">
        <authorList>
            <consortium name="Ensembl"/>
        </authorList>
    </citation>
    <scope>IDENTIFICATION</scope>
</reference>
<evidence type="ECO:0008006" key="10">
    <source>
        <dbReference type="Google" id="ProtNLM"/>
    </source>
</evidence>
<dbReference type="InterPro" id="IPR036047">
    <property type="entry name" value="F-box-like_dom_sf"/>
</dbReference>
<evidence type="ECO:0000313" key="9">
    <source>
        <dbReference type="Proteomes" id="UP000233080"/>
    </source>
</evidence>
<feature type="region of interest" description="Disordered" evidence="6">
    <location>
        <begin position="99"/>
        <end position="126"/>
    </location>
</feature>
<keyword evidence="9" id="KW-1185">Reference proteome</keyword>
<dbReference type="GO" id="GO:0019005">
    <property type="term" value="C:SCF ubiquitin ligase complex"/>
    <property type="evidence" value="ECO:0007669"/>
    <property type="project" value="TreeGrafter"/>
</dbReference>
<keyword evidence="3 7" id="KW-0812">Transmembrane</keyword>
<evidence type="ECO:0000256" key="4">
    <source>
        <dbReference type="ARBA" id="ARBA00022989"/>
    </source>
</evidence>
<feature type="compositionally biased region" description="Basic and acidic residues" evidence="6">
    <location>
        <begin position="104"/>
        <end position="126"/>
    </location>
</feature>
<dbReference type="GO" id="GO:0016020">
    <property type="term" value="C:membrane"/>
    <property type="evidence" value="ECO:0007669"/>
    <property type="project" value="UniProtKB-SubCell"/>
</dbReference>
<feature type="transmembrane region" description="Helical" evidence="7">
    <location>
        <begin position="275"/>
        <end position="295"/>
    </location>
</feature>
<evidence type="ECO:0000256" key="6">
    <source>
        <dbReference type="SAM" id="MobiDB-lite"/>
    </source>
</evidence>
<dbReference type="Proteomes" id="UP000233080">
    <property type="component" value="Unassembled WGS sequence"/>
</dbReference>
<protein>
    <recommendedName>
        <fullName evidence="10">Transmembrane protein 183A</fullName>
    </recommendedName>
</protein>
<accession>A0A2K5JRD7</accession>
<sequence length="393" mass="44327">MARHGPGNRPRPNTVAVPKRGKRLKFRAHDACSSRVTVADYAKSHLAVVRSGRVKKTVTNAVQQEVKSLCGLEASQVPAEEALSGAGEPCDIIDSSDEMDAQEESIHERTVSGEKKSKRHKEEVDRAGGEEYPMDIWLLLASYIRPEDIVHFSLICKNAWTVTCTATFWTRLYRRHYPLDASLPLRLRPESMEKLHCLRACPFAAGISKNPAIPESTASIVGNRQEPMWEFNFKFKKQSPRLKSKCTGGLQPPVQYEDIHTNPHQHCCLLQVTTLSFICIPIVMGMIFTLFTISVSTDMWHHRVRLVFQDSPLHGGRKLHSEQGVQVILDPVHSVRLFDWWHPHPKSSPLAIRFQFGQGGWFVCLVSNVHALQVPGLLLGKGEMLNQEEEHLL</sequence>
<dbReference type="PANTHER" id="PTHR20988">
    <property type="entry name" value="TRANSMEMBRANE PROTEIN 183A-RELATED"/>
    <property type="match status" value="1"/>
</dbReference>
<dbReference type="STRING" id="336983.ENSCANP00000031390"/>
<keyword evidence="4 7" id="KW-1133">Transmembrane helix</keyword>
<dbReference type="Ensembl" id="ENSCANT00000054606.1">
    <property type="protein sequence ID" value="ENSCANP00000031390.1"/>
    <property type="gene ID" value="ENSCANG00000039348.1"/>
</dbReference>
<dbReference type="GO" id="GO:0031647">
    <property type="term" value="P:regulation of protein stability"/>
    <property type="evidence" value="ECO:0007669"/>
    <property type="project" value="TreeGrafter"/>
</dbReference>
<evidence type="ECO:0000256" key="2">
    <source>
        <dbReference type="ARBA" id="ARBA00006744"/>
    </source>
</evidence>
<dbReference type="SUPFAM" id="SSF81383">
    <property type="entry name" value="F-box domain"/>
    <property type="match status" value="1"/>
</dbReference>
<evidence type="ECO:0000256" key="5">
    <source>
        <dbReference type="ARBA" id="ARBA00023136"/>
    </source>
</evidence>
<evidence type="ECO:0000256" key="7">
    <source>
        <dbReference type="SAM" id="Phobius"/>
    </source>
</evidence>
<proteinExistence type="inferred from homology"/>
<evidence type="ECO:0000313" key="8">
    <source>
        <dbReference type="Ensembl" id="ENSCANP00000031390.1"/>
    </source>
</evidence>
<organism evidence="8 9">
    <name type="scientific">Colobus angolensis palliatus</name>
    <name type="common">Peters' Angolan colobus</name>
    <dbReference type="NCBI Taxonomy" id="336983"/>
    <lineage>
        <taxon>Eukaryota</taxon>
        <taxon>Metazoa</taxon>
        <taxon>Chordata</taxon>
        <taxon>Craniata</taxon>
        <taxon>Vertebrata</taxon>
        <taxon>Euteleostomi</taxon>
        <taxon>Mammalia</taxon>
        <taxon>Eutheria</taxon>
        <taxon>Euarchontoglires</taxon>
        <taxon>Primates</taxon>
        <taxon>Haplorrhini</taxon>
        <taxon>Catarrhini</taxon>
        <taxon>Cercopithecidae</taxon>
        <taxon>Colobinae</taxon>
        <taxon>Colobus</taxon>
    </lineage>
</organism>
<evidence type="ECO:0000256" key="3">
    <source>
        <dbReference type="ARBA" id="ARBA00022692"/>
    </source>
</evidence>
<reference evidence="8" key="2">
    <citation type="submission" date="2025-09" db="UniProtKB">
        <authorList>
            <consortium name="Ensembl"/>
        </authorList>
    </citation>
    <scope>IDENTIFICATION</scope>
</reference>
<comment type="subcellular location">
    <subcellularLocation>
        <location evidence="1">Membrane</location>
        <topology evidence="1">Single-pass membrane protein</topology>
    </subcellularLocation>
</comment>